<feature type="compositionally biased region" description="Polar residues" evidence="1">
    <location>
        <begin position="1"/>
        <end position="17"/>
    </location>
</feature>
<gene>
    <name evidence="2" type="ORF">DSL72_001903</name>
</gene>
<reference evidence="2" key="1">
    <citation type="submission" date="2020-10" db="EMBL/GenBank/DDBJ databases">
        <title>Genome Sequence of Monilinia vaccinii-corymbosi Sheds Light on Mummy Berry Disease Infection of Blueberry and Mating Type.</title>
        <authorList>
            <person name="Yow A.G."/>
            <person name="Zhang Y."/>
            <person name="Bansal K."/>
            <person name="Eacker S.M."/>
            <person name="Sullivan S."/>
            <person name="Liachko I."/>
            <person name="Cubeta M.A."/>
            <person name="Rollins J.A."/>
            <person name="Ashrafi H."/>
        </authorList>
    </citation>
    <scope>NUCLEOTIDE SEQUENCE</scope>
    <source>
        <strain evidence="2">RL-1</strain>
    </source>
</reference>
<dbReference type="OrthoDB" id="3499003at2759"/>
<name>A0A8A3PB52_9HELO</name>
<evidence type="ECO:0000256" key="1">
    <source>
        <dbReference type="SAM" id="MobiDB-lite"/>
    </source>
</evidence>
<keyword evidence="3" id="KW-1185">Reference proteome</keyword>
<evidence type="ECO:0000313" key="2">
    <source>
        <dbReference type="EMBL" id="QSZ32329.1"/>
    </source>
</evidence>
<evidence type="ECO:0008006" key="4">
    <source>
        <dbReference type="Google" id="ProtNLM"/>
    </source>
</evidence>
<feature type="region of interest" description="Disordered" evidence="1">
    <location>
        <begin position="1"/>
        <end position="23"/>
    </location>
</feature>
<dbReference type="EMBL" id="CP063407">
    <property type="protein sequence ID" value="QSZ32329.1"/>
    <property type="molecule type" value="Genomic_DNA"/>
</dbReference>
<dbReference type="AlphaFoldDB" id="A0A8A3PB52"/>
<evidence type="ECO:0000313" key="3">
    <source>
        <dbReference type="Proteomes" id="UP000672032"/>
    </source>
</evidence>
<organism evidence="2 3">
    <name type="scientific">Monilinia vaccinii-corymbosi</name>
    <dbReference type="NCBI Taxonomy" id="61207"/>
    <lineage>
        <taxon>Eukaryota</taxon>
        <taxon>Fungi</taxon>
        <taxon>Dikarya</taxon>
        <taxon>Ascomycota</taxon>
        <taxon>Pezizomycotina</taxon>
        <taxon>Leotiomycetes</taxon>
        <taxon>Helotiales</taxon>
        <taxon>Sclerotiniaceae</taxon>
        <taxon>Monilinia</taxon>
    </lineage>
</organism>
<accession>A0A8A3PB52</accession>
<sequence>MNNLTEARGLSRSSSDGQPPPCGSVAFASTAFGVHLQNNKTSKSESASTSLGCSPAVTQFVDSAGCPNVKNTTYTTPAPSVEFRVACAINFTSSQGEDIELANVTTSTLDDCLASCARYNNGQCLAAT</sequence>
<proteinExistence type="predicted"/>
<protein>
    <recommendedName>
        <fullName evidence="4">Apple domain-containing protein</fullName>
    </recommendedName>
</protein>
<dbReference type="Proteomes" id="UP000672032">
    <property type="component" value="Chromosome 3"/>
</dbReference>